<sequence length="124" mass="14583">MKAFLEIEGIQNYPFPKSFVDFINKEPKADLEPWWLLVYKEGKINSWHKNLKQLYPKRALISFAKFSVNDDIACFDGEDLSGNPKVLIIHAYASEGWEHHSTFTDFNTWLSEALKTRDKWNEDE</sequence>
<evidence type="ECO:0000313" key="1">
    <source>
        <dbReference type="EMBL" id="MBU4635685.1"/>
    </source>
</evidence>
<comment type="caution">
    <text evidence="1">The sequence shown here is derived from an EMBL/GenBank/DDBJ whole genome shotgun (WGS) entry which is preliminary data.</text>
</comment>
<dbReference type="EMBL" id="JAEEFW010000007">
    <property type="protein sequence ID" value="MBU4635685.1"/>
    <property type="molecule type" value="Genomic_DNA"/>
</dbReference>
<dbReference type="InterPro" id="IPR037883">
    <property type="entry name" value="Knr4/Smi1-like_sf"/>
</dbReference>
<reference evidence="1" key="1">
    <citation type="submission" date="2020-12" db="EMBL/GenBank/DDBJ databases">
        <title>Generalized mutagenesis with transposon Tn5. A laboratory procedure for the identification of genes responsible for a bacterial phenotype and its regulation, illustrated with phenazine production in Pseudomonas chlororaphis.</title>
        <authorList>
            <person name="Muzio F."/>
            <person name="Sobrero P."/>
            <person name="Agaras B."/>
            <person name="Valverde C."/>
        </authorList>
    </citation>
    <scope>NUCLEOTIDE SEQUENCE</scope>
    <source>
        <strain evidence="1">SMMP3</strain>
    </source>
</reference>
<name>A0AAJ0ZNT4_9PSED</name>
<evidence type="ECO:0000313" key="2">
    <source>
        <dbReference type="Proteomes" id="UP000787568"/>
    </source>
</evidence>
<dbReference type="SUPFAM" id="SSF160631">
    <property type="entry name" value="SMI1/KNR4-like"/>
    <property type="match status" value="1"/>
</dbReference>
<protein>
    <recommendedName>
        <fullName evidence="3">SMI1/KNR4 family protein</fullName>
    </recommendedName>
</protein>
<accession>A0AAJ0ZNT4</accession>
<dbReference type="Proteomes" id="UP000787568">
    <property type="component" value="Unassembled WGS sequence"/>
</dbReference>
<organism evidence="1 2">
    <name type="scientific">Pseudomonas chlororaphis subsp. aurantiaca</name>
    <dbReference type="NCBI Taxonomy" id="86192"/>
    <lineage>
        <taxon>Bacteria</taxon>
        <taxon>Pseudomonadati</taxon>
        <taxon>Pseudomonadota</taxon>
        <taxon>Gammaproteobacteria</taxon>
        <taxon>Pseudomonadales</taxon>
        <taxon>Pseudomonadaceae</taxon>
        <taxon>Pseudomonas</taxon>
    </lineage>
</organism>
<dbReference type="AlphaFoldDB" id="A0AAJ0ZNT4"/>
<dbReference type="RefSeq" id="WP_124310074.1">
    <property type="nucleotide sequence ID" value="NZ_CP027744.1"/>
</dbReference>
<evidence type="ECO:0008006" key="3">
    <source>
        <dbReference type="Google" id="ProtNLM"/>
    </source>
</evidence>
<gene>
    <name evidence="1" type="ORF">I8747_23025</name>
</gene>
<proteinExistence type="predicted"/>